<evidence type="ECO:0000313" key="3">
    <source>
        <dbReference type="Proteomes" id="UP001153069"/>
    </source>
</evidence>
<dbReference type="OrthoDB" id="48858at2759"/>
<keyword evidence="3" id="KW-1185">Reference proteome</keyword>
<feature type="region of interest" description="Disordered" evidence="1">
    <location>
        <begin position="12"/>
        <end position="42"/>
    </location>
</feature>
<dbReference type="EMBL" id="CAICTM010001880">
    <property type="protein sequence ID" value="CAB9526758.1"/>
    <property type="molecule type" value="Genomic_DNA"/>
</dbReference>
<protein>
    <submittedName>
        <fullName evidence="2">Uncharacterized protein</fullName>
    </submittedName>
</protein>
<dbReference type="AlphaFoldDB" id="A0A9N8EU43"/>
<gene>
    <name evidence="2" type="ORF">SEMRO_1882_G303380.1</name>
</gene>
<proteinExistence type="predicted"/>
<evidence type="ECO:0000256" key="1">
    <source>
        <dbReference type="SAM" id="MobiDB-lite"/>
    </source>
</evidence>
<reference evidence="2" key="1">
    <citation type="submission" date="2020-06" db="EMBL/GenBank/DDBJ databases">
        <authorList>
            <consortium name="Plant Systems Biology data submission"/>
        </authorList>
    </citation>
    <scope>NUCLEOTIDE SEQUENCE</scope>
    <source>
        <strain evidence="2">D6</strain>
    </source>
</reference>
<evidence type="ECO:0000313" key="2">
    <source>
        <dbReference type="EMBL" id="CAB9526758.1"/>
    </source>
</evidence>
<accession>A0A9N8EU43</accession>
<dbReference type="Proteomes" id="UP001153069">
    <property type="component" value="Unassembled WGS sequence"/>
</dbReference>
<organism evidence="2 3">
    <name type="scientific">Seminavis robusta</name>
    <dbReference type="NCBI Taxonomy" id="568900"/>
    <lineage>
        <taxon>Eukaryota</taxon>
        <taxon>Sar</taxon>
        <taxon>Stramenopiles</taxon>
        <taxon>Ochrophyta</taxon>
        <taxon>Bacillariophyta</taxon>
        <taxon>Bacillariophyceae</taxon>
        <taxon>Bacillariophycidae</taxon>
        <taxon>Naviculales</taxon>
        <taxon>Naviculaceae</taxon>
        <taxon>Seminavis</taxon>
    </lineage>
</organism>
<comment type="caution">
    <text evidence="2">The sequence shown here is derived from an EMBL/GenBank/DDBJ whole genome shotgun (WGS) entry which is preliminary data.</text>
</comment>
<name>A0A9N8EU43_9STRA</name>
<sequence>MSLVECVMGHWGTQDRQSGGADKLESDGDMGGPSDICSNNDENFAPPSRCQSAIPSQSIPICNMKRTPSEIQLREDEALADYRDWVFYLRLVNGMSVDARRTINDSFRRCTDQCLANIMRTRNLPVKDESSYAISGDAHNKKEVSKRLFLGPATVLPVSIEDVDVDREEGIFVMDM</sequence>